<evidence type="ECO:0000313" key="1">
    <source>
        <dbReference type="EMBL" id="VAW08708.1"/>
    </source>
</evidence>
<protein>
    <recommendedName>
        <fullName evidence="2">Glycosyltransferase</fullName>
    </recommendedName>
</protein>
<dbReference type="SUPFAM" id="SSF53756">
    <property type="entry name" value="UDP-Glycosyltransferase/glycogen phosphorylase"/>
    <property type="match status" value="1"/>
</dbReference>
<accession>A0A3B0ST87</accession>
<dbReference type="Gene3D" id="3.40.50.2000">
    <property type="entry name" value="Glycogen Phosphorylase B"/>
    <property type="match status" value="2"/>
</dbReference>
<proteinExistence type="predicted"/>
<dbReference type="Pfam" id="PF13692">
    <property type="entry name" value="Glyco_trans_1_4"/>
    <property type="match status" value="1"/>
</dbReference>
<evidence type="ECO:0008006" key="2">
    <source>
        <dbReference type="Google" id="ProtNLM"/>
    </source>
</evidence>
<organism evidence="1">
    <name type="scientific">hydrothermal vent metagenome</name>
    <dbReference type="NCBI Taxonomy" id="652676"/>
    <lineage>
        <taxon>unclassified sequences</taxon>
        <taxon>metagenomes</taxon>
        <taxon>ecological metagenomes</taxon>
    </lineage>
</organism>
<name>A0A3B0ST87_9ZZZZ</name>
<dbReference type="PANTHER" id="PTHR12526">
    <property type="entry name" value="GLYCOSYLTRANSFERASE"/>
    <property type="match status" value="1"/>
</dbReference>
<reference evidence="1" key="1">
    <citation type="submission" date="2018-06" db="EMBL/GenBank/DDBJ databases">
        <authorList>
            <person name="Zhirakovskaya E."/>
        </authorList>
    </citation>
    <scope>NUCLEOTIDE SEQUENCE</scope>
</reference>
<dbReference type="EMBL" id="UOEK01000484">
    <property type="protein sequence ID" value="VAW08708.1"/>
    <property type="molecule type" value="Genomic_DNA"/>
</dbReference>
<dbReference type="AlphaFoldDB" id="A0A3B0ST87"/>
<sequence length="352" mass="38746">MNGRRRVLVASSVHPPDDPRIRWKLIESLRSDFDVIYSTRGIPSDPMGFEVRVLSGGRIRRTAATWWRLVRGQYDVASIHDPELLPGAIVARLLGRTIVFDMHEDIVAQIRSRKKIPRFLRPVVAHGVGWIVAVSERLMAFTLAEDGYHRAVNKPHPVFANFLPRISLDPRTPTPASGVVYLGDITEARGAVVLVDALEGTGFGLHLVGRCADELAGRLRKQADRADVDLTLHGFVPHADALALIAHHHVGVSPLLDEPNYRESLPTKLLEYAAIGLPVVASDLPGTRVIAEDLVGVELVAPGDANALRAAIESVVDDVSLRQRVANDVQRVRQKYQWPAAEVVDFYASLGR</sequence>
<gene>
    <name evidence="1" type="ORF">MNBD_ACTINO02-3329</name>
</gene>